<dbReference type="STRING" id="5098.A0A507QSQ0"/>
<dbReference type="Proteomes" id="UP000319663">
    <property type="component" value="Unassembled WGS sequence"/>
</dbReference>
<dbReference type="PANTHER" id="PTHR13789">
    <property type="entry name" value="MONOOXYGENASE"/>
    <property type="match status" value="1"/>
</dbReference>
<keyword evidence="6" id="KW-0812">Transmembrane</keyword>
<keyword evidence="6" id="KW-0472">Membrane</keyword>
<evidence type="ECO:0000313" key="9">
    <source>
        <dbReference type="Proteomes" id="UP000319663"/>
    </source>
</evidence>
<keyword evidence="9" id="KW-1185">Reference proteome</keyword>
<dbReference type="GO" id="GO:0004497">
    <property type="term" value="F:monooxygenase activity"/>
    <property type="evidence" value="ECO:0007669"/>
    <property type="project" value="UniProtKB-KW"/>
</dbReference>
<dbReference type="FunFam" id="3.50.50.60:FF:000115">
    <property type="entry name" value="Salicylate hydroxylase, putative"/>
    <property type="match status" value="1"/>
</dbReference>
<dbReference type="EMBL" id="VIFY01000123">
    <property type="protein sequence ID" value="TQB70070.1"/>
    <property type="molecule type" value="Genomic_DNA"/>
</dbReference>
<dbReference type="PANTHER" id="PTHR13789:SF242">
    <property type="entry name" value="FAD-BINDING DOMAIN-CONTAINING PROTEIN"/>
    <property type="match status" value="1"/>
</dbReference>
<keyword evidence="4" id="KW-0560">Oxidoreductase</keyword>
<feature type="transmembrane region" description="Helical" evidence="6">
    <location>
        <begin position="21"/>
        <end position="44"/>
    </location>
</feature>
<dbReference type="SUPFAM" id="SSF54373">
    <property type="entry name" value="FAD-linked reductases, C-terminal domain"/>
    <property type="match status" value="1"/>
</dbReference>
<evidence type="ECO:0000259" key="7">
    <source>
        <dbReference type="Pfam" id="PF01494"/>
    </source>
</evidence>
<sequence>MSMTKNLRVRTNPRDRGVDSTLKIIIVGAGLGGLGAAIALRLAGHEVVILESAREIGEVGAGIQCLPNSTRILQSWDIHGALEKAASHTETCNIIGWKGELISSYAFSQAAEEYGSPFYDFHRADLHGVLYERALELGAEIRTKFEVVDMSFDEESSVARVIIKNQEDQTADLVIGADGINSRCREILLGRKEPPHRTGDMAYRLLLDANEIRKDPELATYVDGKAVNYWYGPGAHVVTYPLRNSSLLNMVLLVPDNMPEEGPSTLQGYVDEMQGLFRDWDPRIGKLLAMCPSVLRWRLCIRKSIDSWVHPSGCFALLGDSAHATLPYLASGAGITFEDGAVLGQCLDRIESKSATEKKKALAVYEKCRKLRTETVVQRGTIQQDLNHLDDGPEQQERDKKMRAFEDIEKAWQGGNRNPLPSTLKDGEDPLVWRRYGVGEWLFRYDPIQDVEENW</sequence>
<comment type="similarity">
    <text evidence="1">Belongs to the paxM FAD-dependent monooxygenase family.</text>
</comment>
<organism evidence="8 9">
    <name type="scientific">Monascus purpureus</name>
    <name type="common">Red mold</name>
    <name type="synonym">Monascus anka</name>
    <dbReference type="NCBI Taxonomy" id="5098"/>
    <lineage>
        <taxon>Eukaryota</taxon>
        <taxon>Fungi</taxon>
        <taxon>Dikarya</taxon>
        <taxon>Ascomycota</taxon>
        <taxon>Pezizomycotina</taxon>
        <taxon>Eurotiomycetes</taxon>
        <taxon>Eurotiomycetidae</taxon>
        <taxon>Eurotiales</taxon>
        <taxon>Aspergillaceae</taxon>
        <taxon>Monascus</taxon>
    </lineage>
</organism>
<evidence type="ECO:0000256" key="1">
    <source>
        <dbReference type="ARBA" id="ARBA00007992"/>
    </source>
</evidence>
<evidence type="ECO:0000256" key="3">
    <source>
        <dbReference type="ARBA" id="ARBA00022827"/>
    </source>
</evidence>
<accession>A0A507QSQ0</accession>
<keyword evidence="2" id="KW-0285">Flavoprotein</keyword>
<feature type="domain" description="FAD-binding" evidence="7">
    <location>
        <begin position="23"/>
        <end position="379"/>
    </location>
</feature>
<dbReference type="GO" id="GO:0071949">
    <property type="term" value="F:FAD binding"/>
    <property type="evidence" value="ECO:0007669"/>
    <property type="project" value="InterPro"/>
</dbReference>
<evidence type="ECO:0000256" key="4">
    <source>
        <dbReference type="ARBA" id="ARBA00023002"/>
    </source>
</evidence>
<gene>
    <name evidence="8" type="ORF">MPDQ_000990</name>
</gene>
<comment type="caution">
    <text evidence="8">The sequence shown here is derived from an EMBL/GenBank/DDBJ whole genome shotgun (WGS) entry which is preliminary data.</text>
</comment>
<dbReference type="AlphaFoldDB" id="A0A507QSQ0"/>
<keyword evidence="6" id="KW-1133">Transmembrane helix</keyword>
<dbReference type="SUPFAM" id="SSF51905">
    <property type="entry name" value="FAD/NAD(P)-binding domain"/>
    <property type="match status" value="1"/>
</dbReference>
<keyword evidence="5" id="KW-0503">Monooxygenase</keyword>
<name>A0A507QSQ0_MONPU</name>
<dbReference type="InterPro" id="IPR050493">
    <property type="entry name" value="FAD-dep_Monooxygenase_BioMet"/>
</dbReference>
<dbReference type="PRINTS" id="PR00420">
    <property type="entry name" value="RNGMNOXGNASE"/>
</dbReference>
<proteinExistence type="inferred from homology"/>
<reference evidence="8 9" key="1">
    <citation type="submission" date="2019-06" db="EMBL/GenBank/DDBJ databases">
        <title>Wine fermentation using esterase from Monascus purpureus.</title>
        <authorList>
            <person name="Geng C."/>
            <person name="Zhang Y."/>
        </authorList>
    </citation>
    <scope>NUCLEOTIDE SEQUENCE [LARGE SCALE GENOMIC DNA]</scope>
    <source>
        <strain evidence="8">HQ1</strain>
    </source>
</reference>
<keyword evidence="3" id="KW-0274">FAD</keyword>
<evidence type="ECO:0000256" key="2">
    <source>
        <dbReference type="ARBA" id="ARBA00022630"/>
    </source>
</evidence>
<dbReference type="Gene3D" id="3.50.50.60">
    <property type="entry name" value="FAD/NAD(P)-binding domain"/>
    <property type="match status" value="1"/>
</dbReference>
<evidence type="ECO:0000313" key="8">
    <source>
        <dbReference type="EMBL" id="TQB70070.1"/>
    </source>
</evidence>
<dbReference type="InterPro" id="IPR002938">
    <property type="entry name" value="FAD-bd"/>
</dbReference>
<dbReference type="Pfam" id="PF01494">
    <property type="entry name" value="FAD_binding_3"/>
    <property type="match status" value="1"/>
</dbReference>
<dbReference type="InterPro" id="IPR036188">
    <property type="entry name" value="FAD/NAD-bd_sf"/>
</dbReference>
<evidence type="ECO:0000256" key="6">
    <source>
        <dbReference type="SAM" id="Phobius"/>
    </source>
</evidence>
<protein>
    <recommendedName>
        <fullName evidence="7">FAD-binding domain-containing protein</fullName>
    </recommendedName>
</protein>
<evidence type="ECO:0000256" key="5">
    <source>
        <dbReference type="ARBA" id="ARBA00023033"/>
    </source>
</evidence>